<evidence type="ECO:0000313" key="2">
    <source>
        <dbReference type="EMBL" id="KAE8994307.1"/>
    </source>
</evidence>
<organism evidence="2 3">
    <name type="scientific">Phytophthora fragariae</name>
    <dbReference type="NCBI Taxonomy" id="53985"/>
    <lineage>
        <taxon>Eukaryota</taxon>
        <taxon>Sar</taxon>
        <taxon>Stramenopiles</taxon>
        <taxon>Oomycota</taxon>
        <taxon>Peronosporomycetes</taxon>
        <taxon>Peronosporales</taxon>
        <taxon>Peronosporaceae</taxon>
        <taxon>Phytophthora</taxon>
    </lineage>
</organism>
<proteinExistence type="predicted"/>
<sequence length="78" mass="8108">MRAHRGVWFYVGEQGLELVSGQAALRGRREAARDHPGDTDKAGFVGGPASSCATTGRAGSLHSSAQPTSPRTPMPTST</sequence>
<dbReference type="AlphaFoldDB" id="A0A6A3JL17"/>
<evidence type="ECO:0000256" key="1">
    <source>
        <dbReference type="SAM" id="MobiDB-lite"/>
    </source>
</evidence>
<gene>
    <name evidence="2" type="ORF">PF011_g16777</name>
</gene>
<name>A0A6A3JL17_9STRA</name>
<feature type="compositionally biased region" description="Low complexity" evidence="1">
    <location>
        <begin position="67"/>
        <end position="78"/>
    </location>
</feature>
<reference evidence="2 3" key="1">
    <citation type="submission" date="2018-09" db="EMBL/GenBank/DDBJ databases">
        <title>Genomic investigation of the strawberry pathogen Phytophthora fragariae indicates pathogenicity is determined by transcriptional variation in three key races.</title>
        <authorList>
            <person name="Adams T.M."/>
            <person name="Armitage A.D."/>
            <person name="Sobczyk M.K."/>
            <person name="Bates H.J."/>
            <person name="Dunwell J.M."/>
            <person name="Nellist C.F."/>
            <person name="Harrison R.J."/>
        </authorList>
    </citation>
    <scope>NUCLEOTIDE SEQUENCE [LARGE SCALE GENOMIC DNA]</scope>
    <source>
        <strain evidence="2 3">SCRP245</strain>
    </source>
</reference>
<comment type="caution">
    <text evidence="2">The sequence shown here is derived from an EMBL/GenBank/DDBJ whole genome shotgun (WGS) entry which is preliminary data.</text>
</comment>
<dbReference type="EMBL" id="QXFW01001225">
    <property type="protein sequence ID" value="KAE8994307.1"/>
    <property type="molecule type" value="Genomic_DNA"/>
</dbReference>
<feature type="compositionally biased region" description="Basic and acidic residues" evidence="1">
    <location>
        <begin position="27"/>
        <end position="41"/>
    </location>
</feature>
<dbReference type="Proteomes" id="UP000460718">
    <property type="component" value="Unassembled WGS sequence"/>
</dbReference>
<evidence type="ECO:0000313" key="3">
    <source>
        <dbReference type="Proteomes" id="UP000460718"/>
    </source>
</evidence>
<feature type="region of interest" description="Disordered" evidence="1">
    <location>
        <begin position="27"/>
        <end position="78"/>
    </location>
</feature>
<protein>
    <submittedName>
        <fullName evidence="2">Uncharacterized protein</fullName>
    </submittedName>
</protein>
<accession>A0A6A3JL17</accession>